<evidence type="ECO:0000313" key="3">
    <source>
        <dbReference type="Proteomes" id="UP001589738"/>
    </source>
</evidence>
<dbReference type="Gene3D" id="3.30.1380.10">
    <property type="match status" value="1"/>
</dbReference>
<dbReference type="SUPFAM" id="SSF55166">
    <property type="entry name" value="Hedgehog/DD-peptidase"/>
    <property type="match status" value="1"/>
</dbReference>
<dbReference type="PANTHER" id="PTHR34385">
    <property type="entry name" value="D-ALANYL-D-ALANINE CARBOXYPEPTIDASE"/>
    <property type="match status" value="1"/>
</dbReference>
<dbReference type="PANTHER" id="PTHR34385:SF1">
    <property type="entry name" value="PEPTIDOGLYCAN L-ALANYL-D-GLUTAMATE ENDOPEPTIDASE CWLK"/>
    <property type="match status" value="1"/>
</dbReference>
<dbReference type="InterPro" id="IPR052179">
    <property type="entry name" value="DD-CPase-like"/>
</dbReference>
<dbReference type="Pfam" id="PF13539">
    <property type="entry name" value="Peptidase_M15_4"/>
    <property type="match status" value="1"/>
</dbReference>
<organism evidence="2 3">
    <name type="scientific">Robertmurraya beringensis</name>
    <dbReference type="NCBI Taxonomy" id="641660"/>
    <lineage>
        <taxon>Bacteria</taxon>
        <taxon>Bacillati</taxon>
        <taxon>Bacillota</taxon>
        <taxon>Bacilli</taxon>
        <taxon>Bacillales</taxon>
        <taxon>Bacillaceae</taxon>
        <taxon>Robertmurraya</taxon>
    </lineage>
</organism>
<evidence type="ECO:0000259" key="1">
    <source>
        <dbReference type="Pfam" id="PF13539"/>
    </source>
</evidence>
<proteinExistence type="predicted"/>
<protein>
    <submittedName>
        <fullName evidence="2">M15 family metallopeptidase</fullName>
    </submittedName>
</protein>
<dbReference type="InterPro" id="IPR009045">
    <property type="entry name" value="Zn_M74/Hedgehog-like"/>
</dbReference>
<comment type="caution">
    <text evidence="2">The sequence shown here is derived from an EMBL/GenBank/DDBJ whole genome shotgun (WGS) entry which is preliminary data.</text>
</comment>
<dbReference type="CDD" id="cd14845">
    <property type="entry name" value="L-Ala-D-Glu_peptidase_like"/>
    <property type="match status" value="1"/>
</dbReference>
<gene>
    <name evidence="2" type="ORF">ACFFHF_15180</name>
</gene>
<sequence>MILIVTIIYYQYIKKEDVPLPTALHPVVEERTNQLIQNMADQGITVVITDGFRSVEEQNILYEQGRTTEGSIVTYARGGESLHNFGLAVDFALKTEAGQVIWDMEFDGNGNGSPDWMEVVERAKELGFEWGGDWMGFEDYPHLQLDFGLSLSELQRGERPTEEALTAY</sequence>
<dbReference type="InterPro" id="IPR039561">
    <property type="entry name" value="Peptidase_M15C"/>
</dbReference>
<evidence type="ECO:0000313" key="2">
    <source>
        <dbReference type="EMBL" id="MFC0476552.1"/>
    </source>
</evidence>
<reference evidence="2 3" key="1">
    <citation type="submission" date="2024-09" db="EMBL/GenBank/DDBJ databases">
        <authorList>
            <person name="Sun Q."/>
            <person name="Mori K."/>
        </authorList>
    </citation>
    <scope>NUCLEOTIDE SEQUENCE [LARGE SCALE GENOMIC DNA]</scope>
    <source>
        <strain evidence="2 3">CGMCC 1.9126</strain>
    </source>
</reference>
<name>A0ABV6KU68_9BACI</name>
<dbReference type="Proteomes" id="UP001589738">
    <property type="component" value="Unassembled WGS sequence"/>
</dbReference>
<dbReference type="RefSeq" id="WP_340906204.1">
    <property type="nucleotide sequence ID" value="NZ_JBHLUU010000106.1"/>
</dbReference>
<feature type="domain" description="Peptidase M15C" evidence="1">
    <location>
        <begin position="78"/>
        <end position="144"/>
    </location>
</feature>
<accession>A0ABV6KU68</accession>
<dbReference type="EMBL" id="JBHLUU010000106">
    <property type="protein sequence ID" value="MFC0476552.1"/>
    <property type="molecule type" value="Genomic_DNA"/>
</dbReference>
<keyword evidence="3" id="KW-1185">Reference proteome</keyword>